<protein>
    <submittedName>
        <fullName evidence="4">T9SS type A sorting domain-containing protein</fullName>
    </submittedName>
</protein>
<dbReference type="NCBIfam" id="TIGR04183">
    <property type="entry name" value="Por_Secre_tail"/>
    <property type="match status" value="1"/>
</dbReference>
<name>A0A5C4SP11_9FLAO</name>
<organism evidence="4 5">
    <name type="scientific">Allotamlana fucoidanivorans</name>
    <dbReference type="NCBI Taxonomy" id="2583814"/>
    <lineage>
        <taxon>Bacteria</taxon>
        <taxon>Pseudomonadati</taxon>
        <taxon>Bacteroidota</taxon>
        <taxon>Flavobacteriia</taxon>
        <taxon>Flavobacteriales</taxon>
        <taxon>Flavobacteriaceae</taxon>
        <taxon>Allotamlana</taxon>
    </lineage>
</organism>
<evidence type="ECO:0000313" key="4">
    <source>
        <dbReference type="EMBL" id="TNJ46012.1"/>
    </source>
</evidence>
<feature type="chain" id="PRO_5022676707" evidence="2">
    <location>
        <begin position="20"/>
        <end position="753"/>
    </location>
</feature>
<feature type="domain" description="Secretion system C-terminal sorting" evidence="3">
    <location>
        <begin position="677"/>
        <end position="751"/>
    </location>
</feature>
<evidence type="ECO:0000313" key="5">
    <source>
        <dbReference type="Proteomes" id="UP000308713"/>
    </source>
</evidence>
<evidence type="ECO:0000256" key="1">
    <source>
        <dbReference type="ARBA" id="ARBA00022729"/>
    </source>
</evidence>
<comment type="caution">
    <text evidence="4">The sequence shown here is derived from an EMBL/GenBank/DDBJ whole genome shotgun (WGS) entry which is preliminary data.</text>
</comment>
<dbReference type="RefSeq" id="WP_139695026.1">
    <property type="nucleotide sequence ID" value="NZ_CP074074.1"/>
</dbReference>
<dbReference type="Pfam" id="PF18962">
    <property type="entry name" value="Por_Secre_tail"/>
    <property type="match status" value="1"/>
</dbReference>
<keyword evidence="5" id="KW-1185">Reference proteome</keyword>
<dbReference type="Pfam" id="PF13385">
    <property type="entry name" value="Laminin_G_3"/>
    <property type="match status" value="1"/>
</dbReference>
<dbReference type="Gene3D" id="2.60.120.200">
    <property type="match status" value="1"/>
</dbReference>
<evidence type="ECO:0000259" key="3">
    <source>
        <dbReference type="Pfam" id="PF18962"/>
    </source>
</evidence>
<dbReference type="OrthoDB" id="291295at2"/>
<sequence>MKTKFLFFVLLISSHYSFSQFITPQAYLTFEDNTIIPYGVSGITNVNASGTVSLANPAGTYPQTNNAIVNDAGENVLFKNFEGYLKFDETILNKNEFSLTAKYKWTGTNAWWLGLISFVGNDGTNYVSEHIQIKKPTGEINGLGLSAVDVLPQDQYHHIALTYNTGTVVLYIDGTQVATSTGQTIHNLTNLSLYLGLKANVNASTGAVTPFVDGSGNSKNTKANLDQVAIFNRALSSTEVTDVYNGELNLNHITVFPEQSKQTVTFGGDAKLTIKAWADGNTNTVSQKLYGDMNLKILRVPIFALQPITDPIYDDVITVINSVKSVNPNVKVFASIANGNGYGTDYHGAHKFPSSWQGCCSYNIYNLNLTTYAAYLDSFIDRMTAAGITIDYLGPWNEDAADDSDHFKVFDQMTKLGTTQRVGLERWALRTSVSDVDDVEDQIDISGSHFYDDVEGSNPIPEEERDDVWASLVNKSANPVWYTESTRYKTSDGIEKLVDGMENIFPALRNGVESITFYQVCKRFVWANGGTQPIKYTGFQNIVNNSEGSVRPSTSDNKNIKVVAFANQDTLDVHIINKDTISKTVKLQLSGGYTTNGTIKRTIWTAIDTAAANSYSLNGINKWNITAPAGSYSHLKIPLNMSAAKQAGNKKNQTHNEAQSVDNEETIETLQEQNLKLFPNPAKNGRFTLILPKNNKVKTVQVTLYNITGQLISSEVIDYKNHIDFHKDLAPNIYLIQTVIGNDSYMNKIIISH</sequence>
<dbReference type="Proteomes" id="UP000308713">
    <property type="component" value="Unassembled WGS sequence"/>
</dbReference>
<gene>
    <name evidence="4" type="ORF">FGF67_03165</name>
</gene>
<accession>A0A5C4SP11</accession>
<dbReference type="Gene3D" id="3.20.20.80">
    <property type="entry name" value="Glycosidases"/>
    <property type="match status" value="1"/>
</dbReference>
<proteinExistence type="predicted"/>
<dbReference type="InterPro" id="IPR013320">
    <property type="entry name" value="ConA-like_dom_sf"/>
</dbReference>
<evidence type="ECO:0000256" key="2">
    <source>
        <dbReference type="SAM" id="SignalP"/>
    </source>
</evidence>
<dbReference type="SUPFAM" id="SSF51445">
    <property type="entry name" value="(Trans)glycosidases"/>
    <property type="match status" value="1"/>
</dbReference>
<dbReference type="Gene3D" id="2.60.40.1180">
    <property type="entry name" value="Golgi alpha-mannosidase II"/>
    <property type="match status" value="1"/>
</dbReference>
<keyword evidence="1 2" id="KW-0732">Signal</keyword>
<dbReference type="EMBL" id="VDCS01000003">
    <property type="protein sequence ID" value="TNJ46012.1"/>
    <property type="molecule type" value="Genomic_DNA"/>
</dbReference>
<dbReference type="GO" id="GO:0005975">
    <property type="term" value="P:carbohydrate metabolic process"/>
    <property type="evidence" value="ECO:0007669"/>
    <property type="project" value="UniProtKB-ARBA"/>
</dbReference>
<dbReference type="GO" id="GO:0004553">
    <property type="term" value="F:hydrolase activity, hydrolyzing O-glycosyl compounds"/>
    <property type="evidence" value="ECO:0007669"/>
    <property type="project" value="UniProtKB-ARBA"/>
</dbReference>
<reference evidence="4 5" key="1">
    <citation type="submission" date="2019-05" db="EMBL/GenBank/DDBJ databases">
        <title>Tamlana fucoidanivorans sp. nov., isolated from the surface of algae collected from Fujian province in China.</title>
        <authorList>
            <person name="Li J."/>
        </authorList>
    </citation>
    <scope>NUCLEOTIDE SEQUENCE [LARGE SCALE GENOMIC DNA]</scope>
    <source>
        <strain evidence="4 5">CW2-9</strain>
    </source>
</reference>
<dbReference type="SUPFAM" id="SSF49899">
    <property type="entry name" value="Concanavalin A-like lectins/glucanases"/>
    <property type="match status" value="1"/>
</dbReference>
<feature type="signal peptide" evidence="2">
    <location>
        <begin position="1"/>
        <end position="19"/>
    </location>
</feature>
<dbReference type="InterPro" id="IPR013780">
    <property type="entry name" value="Glyco_hydro_b"/>
</dbReference>
<dbReference type="InterPro" id="IPR026444">
    <property type="entry name" value="Secre_tail"/>
</dbReference>
<dbReference type="InterPro" id="IPR017853">
    <property type="entry name" value="GH"/>
</dbReference>
<dbReference type="AlphaFoldDB" id="A0A5C4SP11"/>